<dbReference type="SUPFAM" id="SSF51206">
    <property type="entry name" value="cAMP-binding domain-like"/>
    <property type="match status" value="1"/>
</dbReference>
<dbReference type="Pfam" id="PF00027">
    <property type="entry name" value="cNMP_binding"/>
    <property type="match status" value="1"/>
</dbReference>
<feature type="domain" description="Cyclic nucleotide-binding" evidence="1">
    <location>
        <begin position="16"/>
        <end position="116"/>
    </location>
</feature>
<organism evidence="2 3">
    <name type="scientific">Dinghuibacter silviterrae</name>
    <dbReference type="NCBI Taxonomy" id="1539049"/>
    <lineage>
        <taxon>Bacteria</taxon>
        <taxon>Pseudomonadati</taxon>
        <taxon>Bacteroidota</taxon>
        <taxon>Chitinophagia</taxon>
        <taxon>Chitinophagales</taxon>
        <taxon>Chitinophagaceae</taxon>
        <taxon>Dinghuibacter</taxon>
    </lineage>
</organism>
<evidence type="ECO:0000259" key="1">
    <source>
        <dbReference type="PROSITE" id="PS50042"/>
    </source>
</evidence>
<sequence>MTPDLLLSNIRQHIPLDEAESEFLLSVLIPRPFKQGELIVRAGDPARHLMFVDTGYLMTYYTDTNGEDHVIQFSGEGWWAGDIHCLSEYTTTRYSSRGMSGGEVLLLPKLALEQLLSNYTKFERYFRIIFQKGFMRQQLRYIEGHSTSAEERYQSFIQAYPSIAQTVPQKYIASYLGITPEFLSKIRKRLAS</sequence>
<reference evidence="2 3" key="1">
    <citation type="submission" date="2019-03" db="EMBL/GenBank/DDBJ databases">
        <title>Genomic Encyclopedia of Type Strains, Phase IV (KMG-IV): sequencing the most valuable type-strain genomes for metagenomic binning, comparative biology and taxonomic classification.</title>
        <authorList>
            <person name="Goeker M."/>
        </authorList>
    </citation>
    <scope>NUCLEOTIDE SEQUENCE [LARGE SCALE GENOMIC DNA]</scope>
    <source>
        <strain evidence="2 3">DSM 100059</strain>
    </source>
</reference>
<dbReference type="InterPro" id="IPR050397">
    <property type="entry name" value="Env_Response_Regulators"/>
</dbReference>
<dbReference type="CDD" id="cd00038">
    <property type="entry name" value="CAP_ED"/>
    <property type="match status" value="1"/>
</dbReference>
<dbReference type="InterPro" id="IPR018488">
    <property type="entry name" value="cNMP-bd_CS"/>
</dbReference>
<dbReference type="PROSITE" id="PS00888">
    <property type="entry name" value="CNMP_BINDING_1"/>
    <property type="match status" value="1"/>
</dbReference>
<dbReference type="OrthoDB" id="1933280at2"/>
<dbReference type="PANTHER" id="PTHR24567">
    <property type="entry name" value="CRP FAMILY TRANSCRIPTIONAL REGULATORY PROTEIN"/>
    <property type="match status" value="1"/>
</dbReference>
<dbReference type="Proteomes" id="UP000294498">
    <property type="component" value="Unassembled WGS sequence"/>
</dbReference>
<gene>
    <name evidence="2" type="ORF">EDB95_4514</name>
</gene>
<keyword evidence="3" id="KW-1185">Reference proteome</keyword>
<dbReference type="InterPro" id="IPR000595">
    <property type="entry name" value="cNMP-bd_dom"/>
</dbReference>
<evidence type="ECO:0000313" key="3">
    <source>
        <dbReference type="Proteomes" id="UP000294498"/>
    </source>
</evidence>
<name>A0A4R8DH04_9BACT</name>
<dbReference type="AlphaFoldDB" id="A0A4R8DH04"/>
<dbReference type="GO" id="GO:0003700">
    <property type="term" value="F:DNA-binding transcription factor activity"/>
    <property type="evidence" value="ECO:0007669"/>
    <property type="project" value="TreeGrafter"/>
</dbReference>
<dbReference type="RefSeq" id="WP_133997540.1">
    <property type="nucleotide sequence ID" value="NZ_SODV01000002.1"/>
</dbReference>
<proteinExistence type="predicted"/>
<protein>
    <submittedName>
        <fullName evidence="2">CRP-like cAMP-binding protein</fullName>
    </submittedName>
</protein>
<dbReference type="PROSITE" id="PS50042">
    <property type="entry name" value="CNMP_BINDING_3"/>
    <property type="match status" value="1"/>
</dbReference>
<evidence type="ECO:0000313" key="2">
    <source>
        <dbReference type="EMBL" id="TDW96678.1"/>
    </source>
</evidence>
<dbReference type="PANTHER" id="PTHR24567:SF76">
    <property type="entry name" value="CYCLIC NUCLEOTIDE-BINDING DOMAIN PROTEIN"/>
    <property type="match status" value="1"/>
</dbReference>
<dbReference type="GO" id="GO:0005829">
    <property type="term" value="C:cytosol"/>
    <property type="evidence" value="ECO:0007669"/>
    <property type="project" value="TreeGrafter"/>
</dbReference>
<dbReference type="InterPro" id="IPR018490">
    <property type="entry name" value="cNMP-bd_dom_sf"/>
</dbReference>
<comment type="caution">
    <text evidence="2">The sequence shown here is derived from an EMBL/GenBank/DDBJ whole genome shotgun (WGS) entry which is preliminary data.</text>
</comment>
<dbReference type="Gene3D" id="2.60.120.10">
    <property type="entry name" value="Jelly Rolls"/>
    <property type="match status" value="1"/>
</dbReference>
<accession>A0A4R8DH04</accession>
<dbReference type="InterPro" id="IPR014710">
    <property type="entry name" value="RmlC-like_jellyroll"/>
</dbReference>
<dbReference type="EMBL" id="SODV01000002">
    <property type="protein sequence ID" value="TDW96678.1"/>
    <property type="molecule type" value="Genomic_DNA"/>
</dbReference>